<reference evidence="6 7" key="1">
    <citation type="journal article" date="2024" name="Nat. Commun.">
        <title>Phylogenomics reveals the evolutionary origins of lichenization in chlorophyte algae.</title>
        <authorList>
            <person name="Puginier C."/>
            <person name="Libourel C."/>
            <person name="Otte J."/>
            <person name="Skaloud P."/>
            <person name="Haon M."/>
            <person name="Grisel S."/>
            <person name="Petersen M."/>
            <person name="Berrin J.G."/>
            <person name="Delaux P.M."/>
            <person name="Dal Grande F."/>
            <person name="Keller J."/>
        </authorList>
    </citation>
    <scope>NUCLEOTIDE SEQUENCE [LARGE SCALE GENOMIC DNA]</scope>
    <source>
        <strain evidence="6 7">SAG 245.80</strain>
    </source>
</reference>
<dbReference type="AlphaFoldDB" id="A0AAW1RNE3"/>
<dbReference type="InterPro" id="IPR001362">
    <property type="entry name" value="Glyco_hydro_32"/>
</dbReference>
<comment type="similarity">
    <text evidence="1">Belongs to the glycosyl hydrolase 32 family.</text>
</comment>
<feature type="domain" description="Glycosyl hydrolase family 32 N-terminal" evidence="5">
    <location>
        <begin position="76"/>
        <end position="263"/>
    </location>
</feature>
<dbReference type="PANTHER" id="PTHR31953">
    <property type="entry name" value="BETA-FRUCTOFURANOSIDASE, INSOLUBLE ISOENZYME CWINV1-RELATED"/>
    <property type="match status" value="1"/>
</dbReference>
<evidence type="ECO:0000259" key="5">
    <source>
        <dbReference type="Pfam" id="PF00251"/>
    </source>
</evidence>
<dbReference type="EMBL" id="JALJOU010000028">
    <property type="protein sequence ID" value="KAK9835357.1"/>
    <property type="molecule type" value="Genomic_DNA"/>
</dbReference>
<dbReference type="Proteomes" id="UP001445335">
    <property type="component" value="Unassembled WGS sequence"/>
</dbReference>
<keyword evidence="2" id="KW-0378">Hydrolase</keyword>
<dbReference type="SMART" id="SM00640">
    <property type="entry name" value="Glyco_32"/>
    <property type="match status" value="1"/>
</dbReference>
<evidence type="ECO:0000313" key="7">
    <source>
        <dbReference type="Proteomes" id="UP001445335"/>
    </source>
</evidence>
<proteinExistence type="inferred from homology"/>
<dbReference type="Gene3D" id="2.60.120.560">
    <property type="entry name" value="Exo-inulinase, domain 1"/>
    <property type="match status" value="1"/>
</dbReference>
<comment type="caution">
    <text evidence="6">The sequence shown here is derived from an EMBL/GenBank/DDBJ whole genome shotgun (WGS) entry which is preliminary data.</text>
</comment>
<keyword evidence="3" id="KW-0326">Glycosidase</keyword>
<evidence type="ECO:0000256" key="2">
    <source>
        <dbReference type="ARBA" id="ARBA00022801"/>
    </source>
</evidence>
<keyword evidence="7" id="KW-1185">Reference proteome</keyword>
<dbReference type="InterPro" id="IPR050551">
    <property type="entry name" value="Fructan_Metab_Enzymes"/>
</dbReference>
<feature type="domain" description="Glycosyl hydrolase family 32 N-terminal" evidence="5">
    <location>
        <begin position="294"/>
        <end position="436"/>
    </location>
</feature>
<evidence type="ECO:0000313" key="6">
    <source>
        <dbReference type="EMBL" id="KAK9835357.1"/>
    </source>
</evidence>
<evidence type="ECO:0000256" key="1">
    <source>
        <dbReference type="ARBA" id="ARBA00009902"/>
    </source>
</evidence>
<dbReference type="GO" id="GO:0005975">
    <property type="term" value="P:carbohydrate metabolic process"/>
    <property type="evidence" value="ECO:0007669"/>
    <property type="project" value="InterPro"/>
</dbReference>
<dbReference type="SUPFAM" id="SSF75005">
    <property type="entry name" value="Arabinanase/levansucrase/invertase"/>
    <property type="match status" value="1"/>
</dbReference>
<organism evidence="6 7">
    <name type="scientific">Elliptochloris bilobata</name>
    <dbReference type="NCBI Taxonomy" id="381761"/>
    <lineage>
        <taxon>Eukaryota</taxon>
        <taxon>Viridiplantae</taxon>
        <taxon>Chlorophyta</taxon>
        <taxon>core chlorophytes</taxon>
        <taxon>Trebouxiophyceae</taxon>
        <taxon>Trebouxiophyceae incertae sedis</taxon>
        <taxon>Elliptochloris clade</taxon>
        <taxon>Elliptochloris</taxon>
    </lineage>
</organism>
<dbReference type="InterPro" id="IPR023296">
    <property type="entry name" value="Glyco_hydro_beta-prop_sf"/>
</dbReference>
<dbReference type="GO" id="GO:0004553">
    <property type="term" value="F:hydrolase activity, hydrolyzing O-glycosyl compounds"/>
    <property type="evidence" value="ECO:0007669"/>
    <property type="project" value="InterPro"/>
</dbReference>
<gene>
    <name evidence="6" type="ORF">WJX81_004418</name>
</gene>
<protein>
    <recommendedName>
        <fullName evidence="5">Glycosyl hydrolase family 32 N-terminal domain-containing protein</fullName>
    </recommendedName>
</protein>
<dbReference type="InterPro" id="IPR013148">
    <property type="entry name" value="Glyco_hydro_32_N"/>
</dbReference>
<dbReference type="CDD" id="cd18624">
    <property type="entry name" value="GH32_Fruct1-like"/>
    <property type="match status" value="1"/>
</dbReference>
<dbReference type="Pfam" id="PF00251">
    <property type="entry name" value="Glyco_hydro_32N"/>
    <property type="match status" value="2"/>
</dbReference>
<evidence type="ECO:0000256" key="3">
    <source>
        <dbReference type="ARBA" id="ARBA00023295"/>
    </source>
</evidence>
<accession>A0AAW1RNE3</accession>
<dbReference type="Gene3D" id="2.115.10.20">
    <property type="entry name" value="Glycosyl hydrolase domain, family 43"/>
    <property type="match status" value="1"/>
</dbReference>
<evidence type="ECO:0000256" key="4">
    <source>
        <dbReference type="SAM" id="MobiDB-lite"/>
    </source>
</evidence>
<feature type="region of interest" description="Disordered" evidence="4">
    <location>
        <begin position="1"/>
        <end position="65"/>
    </location>
</feature>
<name>A0AAW1RNE3_9CHLO</name>
<sequence>MFTIRHSPAFPGDGRGRGLQDNIPAAAPAPAGEPKPMAPSVGPEASGSTAPYGGAQPPVQGMTAGQHGEVLKPGFHITAPSGWMNDPNGLFQSQLGVFHIFYQWNPAAPLWSAPYWGHVASRDLVHWKRLPAAVMPDADYDADGAFSGSATVLADGTPVILYTGVSNVSRMGYYFQQQAMLMPTNASDPELQLWRKPHFNPIAVAPPVSGGNFAQFRDPSTCWREDGLWYTVIGVQDNCIGGAAMYSSPDMHAWTYVGQLASQLGINATAGLQCTAPPVAQPGNGACDQMGADCHTWECPDYFGMDYGVSVLKWSDQVRGRTPFAADWYMLSSADARANASNVAAGGAIGAFNASTAYYGLALSPQLIDFGSVYASKSFRTNDNRTIWMGWVFETSTGCSEQCSAGSPLTQAWGWQGVQTLPRVVTLDYDTPAMIMAPVAEIESLRMAQLFDAQGIALSGRDNTRVLTGGGAESRIGLSGTLRPAARGRYMVVTQATLYANHSNAGGATAVLDQRGNIPLPASGISVDGLSMRVFVDRSLIEVFALNGRGRMATPLLTQW</sequence>